<keyword evidence="2 12" id="KW-1003">Cell membrane</keyword>
<evidence type="ECO:0000259" key="13">
    <source>
        <dbReference type="PROSITE" id="PS51722"/>
    </source>
</evidence>
<evidence type="ECO:0000256" key="12">
    <source>
        <dbReference type="HAMAP-Rule" id="MF_00071"/>
    </source>
</evidence>
<dbReference type="PANTHER" id="PTHR43512:SF4">
    <property type="entry name" value="TRANSLATION FACTOR GUF1 HOMOLOG, CHLOROPLASTIC"/>
    <property type="match status" value="1"/>
</dbReference>
<evidence type="ECO:0000313" key="15">
    <source>
        <dbReference type="Proteomes" id="UP000179233"/>
    </source>
</evidence>
<dbReference type="InterPro" id="IPR027417">
    <property type="entry name" value="P-loop_NTPase"/>
</dbReference>
<dbReference type="InterPro" id="IPR005225">
    <property type="entry name" value="Small_GTP-bd"/>
</dbReference>
<dbReference type="InterPro" id="IPR031157">
    <property type="entry name" value="G_TR_CS"/>
</dbReference>
<evidence type="ECO:0000256" key="2">
    <source>
        <dbReference type="ARBA" id="ARBA00022475"/>
    </source>
</evidence>
<dbReference type="InterPro" id="IPR004161">
    <property type="entry name" value="EFTu-like_2"/>
</dbReference>
<evidence type="ECO:0000256" key="4">
    <source>
        <dbReference type="ARBA" id="ARBA00022801"/>
    </source>
</evidence>
<dbReference type="SUPFAM" id="SSF54980">
    <property type="entry name" value="EF-G C-terminal domain-like"/>
    <property type="match status" value="2"/>
</dbReference>
<evidence type="ECO:0000256" key="1">
    <source>
        <dbReference type="ARBA" id="ARBA00005454"/>
    </source>
</evidence>
<evidence type="ECO:0000256" key="5">
    <source>
        <dbReference type="ARBA" id="ARBA00022917"/>
    </source>
</evidence>
<evidence type="ECO:0000313" key="14">
    <source>
        <dbReference type="EMBL" id="OGY18880.1"/>
    </source>
</evidence>
<dbReference type="Gene3D" id="3.40.50.300">
    <property type="entry name" value="P-loop containing nucleotide triphosphate hydrolases"/>
    <property type="match status" value="1"/>
</dbReference>
<evidence type="ECO:0000256" key="3">
    <source>
        <dbReference type="ARBA" id="ARBA00022741"/>
    </source>
</evidence>
<dbReference type="Gene3D" id="2.40.30.10">
    <property type="entry name" value="Translation factors"/>
    <property type="match status" value="1"/>
</dbReference>
<dbReference type="InterPro" id="IPR009000">
    <property type="entry name" value="Transl_B-barrel_sf"/>
</dbReference>
<comment type="catalytic activity">
    <reaction evidence="8 12">
        <text>GTP + H2O = GDP + phosphate + H(+)</text>
        <dbReference type="Rhea" id="RHEA:19669"/>
        <dbReference type="ChEBI" id="CHEBI:15377"/>
        <dbReference type="ChEBI" id="CHEBI:15378"/>
        <dbReference type="ChEBI" id="CHEBI:37565"/>
        <dbReference type="ChEBI" id="CHEBI:43474"/>
        <dbReference type="ChEBI" id="CHEBI:58189"/>
        <dbReference type="EC" id="3.6.5.n1"/>
    </reaction>
</comment>
<dbReference type="AlphaFoldDB" id="A0A1G1VU44"/>
<dbReference type="NCBIfam" id="TIGR00231">
    <property type="entry name" value="small_GTP"/>
    <property type="match status" value="1"/>
</dbReference>
<dbReference type="InterPro" id="IPR038363">
    <property type="entry name" value="LepA_C_sf"/>
</dbReference>
<dbReference type="Gene3D" id="3.30.70.870">
    <property type="entry name" value="Elongation Factor G (Translational Gtpase), domain 3"/>
    <property type="match status" value="1"/>
</dbReference>
<dbReference type="InterPro" id="IPR000795">
    <property type="entry name" value="T_Tr_GTP-bd_dom"/>
</dbReference>
<feature type="domain" description="Tr-type G" evidence="13">
    <location>
        <begin position="10"/>
        <end position="199"/>
    </location>
</feature>
<dbReference type="InterPro" id="IPR006297">
    <property type="entry name" value="EF-4"/>
</dbReference>
<dbReference type="Pfam" id="PF00009">
    <property type="entry name" value="GTP_EFTU"/>
    <property type="match status" value="1"/>
</dbReference>
<accession>A0A1G1VU44</accession>
<dbReference type="CDD" id="cd03699">
    <property type="entry name" value="EF4_II"/>
    <property type="match status" value="1"/>
</dbReference>
<keyword evidence="6 12" id="KW-0342">GTP-binding</keyword>
<dbReference type="GO" id="GO:0003746">
    <property type="term" value="F:translation elongation factor activity"/>
    <property type="evidence" value="ECO:0007669"/>
    <property type="project" value="UniProtKB-UniRule"/>
</dbReference>
<dbReference type="FunFam" id="2.40.30.10:FF:000015">
    <property type="entry name" value="Translation factor GUF1, mitochondrial"/>
    <property type="match status" value="1"/>
</dbReference>
<evidence type="ECO:0000256" key="8">
    <source>
        <dbReference type="ARBA" id="ARBA00050293"/>
    </source>
</evidence>
<dbReference type="Pfam" id="PF00679">
    <property type="entry name" value="EFG_C"/>
    <property type="match status" value="1"/>
</dbReference>
<dbReference type="GO" id="GO:0005886">
    <property type="term" value="C:plasma membrane"/>
    <property type="evidence" value="ECO:0007669"/>
    <property type="project" value="UniProtKB-SubCell"/>
</dbReference>
<organism evidence="14 15">
    <name type="scientific">Candidatus Chisholmbacteria bacterium RIFCSPHIGHO2_01_FULL_52_32</name>
    <dbReference type="NCBI Taxonomy" id="1797591"/>
    <lineage>
        <taxon>Bacteria</taxon>
        <taxon>Candidatus Chisholmiibacteriota</taxon>
    </lineage>
</organism>
<evidence type="ECO:0000256" key="6">
    <source>
        <dbReference type="ARBA" id="ARBA00023134"/>
    </source>
</evidence>
<dbReference type="EC" id="3.6.5.n1" evidence="11 12"/>
<dbReference type="GO" id="GO:0003924">
    <property type="term" value="F:GTPase activity"/>
    <property type="evidence" value="ECO:0007669"/>
    <property type="project" value="UniProtKB-UniRule"/>
</dbReference>
<dbReference type="PRINTS" id="PR00315">
    <property type="entry name" value="ELONGATNFCT"/>
</dbReference>
<dbReference type="PROSITE" id="PS51722">
    <property type="entry name" value="G_TR_2"/>
    <property type="match status" value="1"/>
</dbReference>
<dbReference type="PANTHER" id="PTHR43512">
    <property type="entry name" value="TRANSLATION FACTOR GUF1-RELATED"/>
    <property type="match status" value="1"/>
</dbReference>
<reference evidence="14 15" key="1">
    <citation type="journal article" date="2016" name="Nat. Commun.">
        <title>Thousands of microbial genomes shed light on interconnected biogeochemical processes in an aquifer system.</title>
        <authorList>
            <person name="Anantharaman K."/>
            <person name="Brown C.T."/>
            <person name="Hug L.A."/>
            <person name="Sharon I."/>
            <person name="Castelle C.J."/>
            <person name="Probst A.J."/>
            <person name="Thomas B.C."/>
            <person name="Singh A."/>
            <person name="Wilkins M.J."/>
            <person name="Karaoz U."/>
            <person name="Brodie E.L."/>
            <person name="Williams K.H."/>
            <person name="Hubbard S.S."/>
            <person name="Banfield J.F."/>
        </authorList>
    </citation>
    <scope>NUCLEOTIDE SEQUENCE [LARGE SCALE GENOMIC DNA]</scope>
</reference>
<comment type="similarity">
    <text evidence="10">Belongs to the GTP-binding elongation factor family. LepA subfamily.</text>
</comment>
<dbReference type="SUPFAM" id="SSF52540">
    <property type="entry name" value="P-loop containing nucleoside triphosphate hydrolases"/>
    <property type="match status" value="1"/>
</dbReference>
<feature type="binding site" evidence="12">
    <location>
        <begin position="146"/>
        <end position="149"/>
    </location>
    <ligand>
        <name>GTP</name>
        <dbReference type="ChEBI" id="CHEBI:37565"/>
    </ligand>
</feature>
<proteinExistence type="inferred from homology"/>
<dbReference type="Pfam" id="PF06421">
    <property type="entry name" value="LepA_C"/>
    <property type="match status" value="1"/>
</dbReference>
<evidence type="ECO:0000256" key="10">
    <source>
        <dbReference type="ARBA" id="ARBA00061052"/>
    </source>
</evidence>
<evidence type="ECO:0000256" key="7">
    <source>
        <dbReference type="ARBA" id="ARBA00023136"/>
    </source>
</evidence>
<keyword evidence="7 12" id="KW-0472">Membrane</keyword>
<keyword evidence="4 12" id="KW-0378">Hydrolase</keyword>
<dbReference type="InterPro" id="IPR000640">
    <property type="entry name" value="EFG_V-like"/>
</dbReference>
<keyword evidence="5 12" id="KW-0648">Protein biosynthesis</keyword>
<comment type="similarity">
    <text evidence="1 12">Belongs to the TRAFAC class translation factor GTPase superfamily. Classic translation factor GTPase family. LepA subfamily.</text>
</comment>
<protein>
    <recommendedName>
        <fullName evidence="11 12">Elongation factor 4</fullName>
        <shortName evidence="12">EF-4</shortName>
        <ecNumber evidence="11 12">3.6.5.n1</ecNumber>
    </recommendedName>
    <alternativeName>
        <fullName evidence="12">Ribosomal back-translocase LepA</fullName>
    </alternativeName>
</protein>
<gene>
    <name evidence="12" type="primary">lepA</name>
    <name evidence="14" type="ORF">A2786_05320</name>
</gene>
<dbReference type="InterPro" id="IPR035654">
    <property type="entry name" value="LepA_IV"/>
</dbReference>
<dbReference type="HAMAP" id="MF_00071">
    <property type="entry name" value="LepA"/>
    <property type="match status" value="1"/>
</dbReference>
<dbReference type="FunFam" id="3.30.70.240:FF:000007">
    <property type="entry name" value="Translation factor GUF1, mitochondrial"/>
    <property type="match status" value="1"/>
</dbReference>
<dbReference type="GO" id="GO:0045727">
    <property type="term" value="P:positive regulation of translation"/>
    <property type="evidence" value="ECO:0007669"/>
    <property type="project" value="UniProtKB-UniRule"/>
</dbReference>
<comment type="caution">
    <text evidence="14">The sequence shown here is derived from an EMBL/GenBank/DDBJ whole genome shotgun (WGS) entry which is preliminary data.</text>
</comment>
<dbReference type="CDD" id="cd03709">
    <property type="entry name" value="lepA_C"/>
    <property type="match status" value="1"/>
</dbReference>
<dbReference type="Gene3D" id="3.30.70.240">
    <property type="match status" value="1"/>
</dbReference>
<dbReference type="InterPro" id="IPR035647">
    <property type="entry name" value="EFG_III/V"/>
</dbReference>
<keyword evidence="3 12" id="KW-0547">Nucleotide-binding</keyword>
<dbReference type="InterPro" id="IPR013842">
    <property type="entry name" value="LepA_CTD"/>
</dbReference>
<dbReference type="PROSITE" id="PS00301">
    <property type="entry name" value="G_TR_1"/>
    <property type="match status" value="1"/>
</dbReference>
<dbReference type="GO" id="GO:0043022">
    <property type="term" value="F:ribosome binding"/>
    <property type="evidence" value="ECO:0007669"/>
    <property type="project" value="UniProtKB-UniRule"/>
</dbReference>
<dbReference type="NCBIfam" id="TIGR01393">
    <property type="entry name" value="lepA"/>
    <property type="match status" value="1"/>
</dbReference>
<dbReference type="Pfam" id="PF03144">
    <property type="entry name" value="GTP_EFTU_D2"/>
    <property type="match status" value="1"/>
</dbReference>
<evidence type="ECO:0000256" key="9">
    <source>
        <dbReference type="ARBA" id="ARBA00057626"/>
    </source>
</evidence>
<dbReference type="Gene3D" id="3.30.70.2570">
    <property type="entry name" value="Elongation factor 4, C-terminal domain"/>
    <property type="match status" value="1"/>
</dbReference>
<feature type="binding site" evidence="12">
    <location>
        <begin position="22"/>
        <end position="27"/>
    </location>
    <ligand>
        <name>GTP</name>
        <dbReference type="ChEBI" id="CHEBI:37565"/>
    </ligand>
</feature>
<sequence>MAVHQDHEQGSMRNFAIIAHIDHGKTTLTDRLLEYTKTVAPKEQKERLLDSNPIEKERGITIKLAPVRMSYKLPDNLKEIFNFELCTLNLIDTPGHVDFSYEVSRSLAACEGTILLVDATQGIQAQTLAHAREAMDLGLTLIPTLNKIDLGSARIDEILRELKEVFGIREEEVSHISAKTGDGIDGLLHRLVKEIPPPQGVARGPLRALVFNSNYDEHLGVVAFVRVVDGTIGVSHKVHLSASGEEIEVKEVGVFSPQRTPVVTLYAGEVGYIATGLKDIQALKIGDTITQRLRDKGSIPPALPGFRTPNPVVFVDLFPEGKTTFEELKVAAQKLKLSDASLTLTTIYQPTLGSGLRCGFLGIFHGEITRERLKREQGITTIPTKPTVEYVVEKRNGERIKVHHPSELPDPSEIREIKEPMVEVNIFTPRQYVGPLMQLCEEKRGTYQTTQYFSEQVKIIYRLPFIELVDGFVDETKSRSQGYASLDYQHVGYEPVDAVYLAVLVNYKEVDALSRLVVREKALAVARDLVEKLKELLPRQQFAVPIQASIGGQVIARETKPAARKDVTAKLYGGDQTRKDKLLKKQKKGKKELARIGRVTIPEEVFVKMMKG</sequence>
<dbReference type="SUPFAM" id="SSF50447">
    <property type="entry name" value="Translation proteins"/>
    <property type="match status" value="1"/>
</dbReference>
<keyword evidence="14" id="KW-0251">Elongation factor</keyword>
<evidence type="ECO:0000256" key="11">
    <source>
        <dbReference type="ARBA" id="ARBA00066744"/>
    </source>
</evidence>
<comment type="subcellular location">
    <subcellularLocation>
        <location evidence="12">Cell membrane</location>
        <topology evidence="12">Peripheral membrane protein</topology>
        <orientation evidence="12">Cytoplasmic side</orientation>
    </subcellularLocation>
</comment>
<dbReference type="GO" id="GO:0005525">
    <property type="term" value="F:GTP binding"/>
    <property type="evidence" value="ECO:0007669"/>
    <property type="project" value="UniProtKB-UniRule"/>
</dbReference>
<comment type="function">
    <text evidence="9 12">Required for accurate and efficient protein synthesis under certain stress conditions. May act as a fidelity factor of the translation reaction, by catalyzing a one-codon backward translocation of tRNAs on improperly translocated ribosomes. Back-translocation proceeds from a post-translocation (POST) complex to a pre-translocation (PRE) complex, thus giving elongation factor G a second chance to translocate the tRNAs correctly. Binds to ribosomes in a GTP-dependent manner.</text>
</comment>
<name>A0A1G1VU44_9BACT</name>
<dbReference type="FunFam" id="3.30.70.2570:FF:000001">
    <property type="entry name" value="Translation factor GUF1, mitochondrial"/>
    <property type="match status" value="1"/>
</dbReference>
<dbReference type="Proteomes" id="UP000179233">
    <property type="component" value="Unassembled WGS sequence"/>
</dbReference>
<dbReference type="EMBL" id="MHCJ01000003">
    <property type="protein sequence ID" value="OGY18880.1"/>
    <property type="molecule type" value="Genomic_DNA"/>
</dbReference>